<evidence type="ECO:0000256" key="1">
    <source>
        <dbReference type="SAM" id="MobiDB-lite"/>
    </source>
</evidence>
<evidence type="ECO:0000313" key="3">
    <source>
        <dbReference type="Proteomes" id="UP001054902"/>
    </source>
</evidence>
<proteinExistence type="predicted"/>
<dbReference type="AlphaFoldDB" id="A0AAD3CMQ2"/>
<organism evidence="2 3">
    <name type="scientific">Chaetoceros tenuissimus</name>
    <dbReference type="NCBI Taxonomy" id="426638"/>
    <lineage>
        <taxon>Eukaryota</taxon>
        <taxon>Sar</taxon>
        <taxon>Stramenopiles</taxon>
        <taxon>Ochrophyta</taxon>
        <taxon>Bacillariophyta</taxon>
        <taxon>Coscinodiscophyceae</taxon>
        <taxon>Chaetocerotophycidae</taxon>
        <taxon>Chaetocerotales</taxon>
        <taxon>Chaetocerotaceae</taxon>
        <taxon>Chaetoceros</taxon>
    </lineage>
</organism>
<gene>
    <name evidence="2" type="ORF">CTEN210_04025</name>
</gene>
<evidence type="ECO:0000313" key="2">
    <source>
        <dbReference type="EMBL" id="GFH47550.1"/>
    </source>
</evidence>
<feature type="compositionally biased region" description="Polar residues" evidence="1">
    <location>
        <begin position="1"/>
        <end position="21"/>
    </location>
</feature>
<accession>A0AAD3CMQ2</accession>
<sequence>MPSHSNLSGSSRENDSLTNQDTTKEVTMTATVTDDQQVTTIITLTEKLDRLENFEKSLFALSKTIETNKSSYREDTPENNDEVNNSVSFYLSKFFINLESSDIEDEEQKERLESWINKYPKSLGAINWNYVEGGYEDYDHSTEEYRKKEKKHPFVLREIILKKKFELIEFFVEIGKGWFNDSLRGGLLKDLRKSRWQGLDYDVLSFYSEKIGPTALDVLVYGGFTDADESIPIQILTVLKDKDLFRKGDIQKYVVDKGLFGENQFRRN</sequence>
<feature type="region of interest" description="Disordered" evidence="1">
    <location>
        <begin position="1"/>
        <end position="28"/>
    </location>
</feature>
<dbReference type="Proteomes" id="UP001054902">
    <property type="component" value="Unassembled WGS sequence"/>
</dbReference>
<comment type="caution">
    <text evidence="2">The sequence shown here is derived from an EMBL/GenBank/DDBJ whole genome shotgun (WGS) entry which is preliminary data.</text>
</comment>
<name>A0AAD3CMQ2_9STRA</name>
<protein>
    <submittedName>
        <fullName evidence="2">Uncharacterized protein</fullName>
    </submittedName>
</protein>
<keyword evidence="3" id="KW-1185">Reference proteome</keyword>
<dbReference type="EMBL" id="BLLK01000023">
    <property type="protein sequence ID" value="GFH47550.1"/>
    <property type="molecule type" value="Genomic_DNA"/>
</dbReference>
<reference evidence="2 3" key="1">
    <citation type="journal article" date="2021" name="Sci. Rep.">
        <title>The genome of the diatom Chaetoceros tenuissimus carries an ancient integrated fragment of an extant virus.</title>
        <authorList>
            <person name="Hongo Y."/>
            <person name="Kimura K."/>
            <person name="Takaki Y."/>
            <person name="Yoshida Y."/>
            <person name="Baba S."/>
            <person name="Kobayashi G."/>
            <person name="Nagasaki K."/>
            <person name="Hano T."/>
            <person name="Tomaru Y."/>
        </authorList>
    </citation>
    <scope>NUCLEOTIDE SEQUENCE [LARGE SCALE GENOMIC DNA]</scope>
    <source>
        <strain evidence="2 3">NIES-3715</strain>
    </source>
</reference>